<gene>
    <name evidence="4" type="ORF">EXIGLDRAFT_696951</name>
</gene>
<dbReference type="PANTHER" id="PTHR12184">
    <property type="entry name" value="UBIQUINOL-CYTOCHROME C REDUCTASE COMPLEX ASSEMBLY FACTOR 1 FAMILY MEMBER"/>
    <property type="match status" value="1"/>
</dbReference>
<dbReference type="EMBL" id="KV426107">
    <property type="protein sequence ID" value="KZV88116.1"/>
    <property type="molecule type" value="Genomic_DNA"/>
</dbReference>
<proteinExistence type="inferred from homology"/>
<keyword evidence="5" id="KW-1185">Reference proteome</keyword>
<evidence type="ECO:0000313" key="5">
    <source>
        <dbReference type="Proteomes" id="UP000077266"/>
    </source>
</evidence>
<organism evidence="4 5">
    <name type="scientific">Exidia glandulosa HHB12029</name>
    <dbReference type="NCBI Taxonomy" id="1314781"/>
    <lineage>
        <taxon>Eukaryota</taxon>
        <taxon>Fungi</taxon>
        <taxon>Dikarya</taxon>
        <taxon>Basidiomycota</taxon>
        <taxon>Agaricomycotina</taxon>
        <taxon>Agaricomycetes</taxon>
        <taxon>Auriculariales</taxon>
        <taxon>Exidiaceae</taxon>
        <taxon>Exidia</taxon>
    </lineage>
</organism>
<dbReference type="GO" id="GO:0005739">
    <property type="term" value="C:mitochondrion"/>
    <property type="evidence" value="ECO:0007669"/>
    <property type="project" value="TreeGrafter"/>
</dbReference>
<evidence type="ECO:0000256" key="2">
    <source>
        <dbReference type="SAM" id="MobiDB-lite"/>
    </source>
</evidence>
<dbReference type="AlphaFoldDB" id="A0A165F0U8"/>
<feature type="domain" description="Ubiquinol-cytochrome c chaperone" evidence="3">
    <location>
        <begin position="103"/>
        <end position="224"/>
    </location>
</feature>
<evidence type="ECO:0000256" key="1">
    <source>
        <dbReference type="ARBA" id="ARBA00006407"/>
    </source>
</evidence>
<dbReference type="STRING" id="1314781.A0A165F0U8"/>
<dbReference type="Proteomes" id="UP000077266">
    <property type="component" value="Unassembled WGS sequence"/>
</dbReference>
<name>A0A165F0U8_EXIGL</name>
<dbReference type="InterPro" id="IPR007129">
    <property type="entry name" value="Ubiqinol_cyt_c_chaperone_CPB3"/>
</dbReference>
<dbReference type="Pfam" id="PF03981">
    <property type="entry name" value="Ubiq_cyt_C_chap"/>
    <property type="match status" value="1"/>
</dbReference>
<dbReference type="OrthoDB" id="10253878at2759"/>
<accession>A0A165F0U8</accession>
<sequence length="315" mass="35961">MFAPAVQVARRRVWRSQIVLGRRLASKQVKTNKPVTYNATSKPDNAPSLIPFLERHPTLMRAFKKFAQFVFKQSPKTLAGVSGVRIYESISDLHVKHYQFFYEECALPATFQTWFRITNLHAWLLVVRFRALQKEHGRLFIQALVTNFFEDTEIRMRDALTFVPEGKTKPVAPPERVVKKYMNIYREQWNGLHFALDVALASPTNADAELAATVWRNFLSGRGARGIDGLEPLGEEDLPELETGKGSIKPTADADPNVSLERYVEFPRLMFALSRYIRAETIRLADIPDHEIISGNLGEWRAIDPTVNISRELPP</sequence>
<feature type="region of interest" description="Disordered" evidence="2">
    <location>
        <begin position="229"/>
        <end position="252"/>
    </location>
</feature>
<comment type="similarity">
    <text evidence="1">Belongs to the CBP3 family.</text>
</comment>
<dbReference type="GO" id="GO:0034551">
    <property type="term" value="P:mitochondrial respiratory chain complex III assembly"/>
    <property type="evidence" value="ECO:0007669"/>
    <property type="project" value="TreeGrafter"/>
</dbReference>
<evidence type="ECO:0000259" key="3">
    <source>
        <dbReference type="Pfam" id="PF03981"/>
    </source>
</evidence>
<reference evidence="4 5" key="1">
    <citation type="journal article" date="2016" name="Mol. Biol. Evol.">
        <title>Comparative Genomics of Early-Diverging Mushroom-Forming Fungi Provides Insights into the Origins of Lignocellulose Decay Capabilities.</title>
        <authorList>
            <person name="Nagy L.G."/>
            <person name="Riley R."/>
            <person name="Tritt A."/>
            <person name="Adam C."/>
            <person name="Daum C."/>
            <person name="Floudas D."/>
            <person name="Sun H."/>
            <person name="Yadav J.S."/>
            <person name="Pangilinan J."/>
            <person name="Larsson K.H."/>
            <person name="Matsuura K."/>
            <person name="Barry K."/>
            <person name="Labutti K."/>
            <person name="Kuo R."/>
            <person name="Ohm R.A."/>
            <person name="Bhattacharya S.S."/>
            <person name="Shirouzu T."/>
            <person name="Yoshinaga Y."/>
            <person name="Martin F.M."/>
            <person name="Grigoriev I.V."/>
            <person name="Hibbett D.S."/>
        </authorList>
    </citation>
    <scope>NUCLEOTIDE SEQUENCE [LARGE SCALE GENOMIC DNA]</scope>
    <source>
        <strain evidence="4 5">HHB12029</strain>
    </source>
</reference>
<evidence type="ECO:0000313" key="4">
    <source>
        <dbReference type="EMBL" id="KZV88116.1"/>
    </source>
</evidence>
<dbReference type="PANTHER" id="PTHR12184:SF1">
    <property type="entry name" value="UBIQUINOL-CYTOCHROME-C REDUCTASE COMPLEX ASSEMBLY FACTOR 1"/>
    <property type="match status" value="1"/>
</dbReference>
<dbReference type="InParanoid" id="A0A165F0U8"/>
<protein>
    <recommendedName>
        <fullName evidence="3">Ubiquinol-cytochrome c chaperone domain-containing protein</fullName>
    </recommendedName>
</protein>
<dbReference type="InterPro" id="IPR021150">
    <property type="entry name" value="Ubiq_cyt_c_chap"/>
</dbReference>